<evidence type="ECO:0000313" key="7">
    <source>
        <dbReference type="EMBL" id="MDM0046079.1"/>
    </source>
</evidence>
<reference evidence="7" key="1">
    <citation type="submission" date="2023-06" db="EMBL/GenBank/DDBJ databases">
        <authorList>
            <person name="Jiang Y."/>
            <person name="Liu Q."/>
        </authorList>
    </citation>
    <scope>NUCLEOTIDE SEQUENCE</scope>
    <source>
        <strain evidence="7">CGMCC 1.12089</strain>
    </source>
</reference>
<dbReference type="PRINTS" id="PR00607">
    <property type="entry name" value="CYTCHROMECIE"/>
</dbReference>
<keyword evidence="2" id="KW-0349">Heme</keyword>
<evidence type="ECO:0000259" key="6">
    <source>
        <dbReference type="Pfam" id="PF13442"/>
    </source>
</evidence>
<dbReference type="InterPro" id="IPR009056">
    <property type="entry name" value="Cyt_c-like_dom"/>
</dbReference>
<keyword evidence="4" id="KW-0249">Electron transport</keyword>
<keyword evidence="5" id="KW-0408">Iron</keyword>
<dbReference type="RefSeq" id="WP_286661171.1">
    <property type="nucleotide sequence ID" value="NZ_JASZYV010000003.1"/>
</dbReference>
<evidence type="ECO:0000256" key="1">
    <source>
        <dbReference type="ARBA" id="ARBA00022448"/>
    </source>
</evidence>
<dbReference type="Pfam" id="PF13442">
    <property type="entry name" value="Cytochrome_CBB3"/>
    <property type="match status" value="1"/>
</dbReference>
<dbReference type="PANTHER" id="PTHR40942">
    <property type="match status" value="1"/>
</dbReference>
<comment type="caution">
    <text evidence="7">The sequence shown here is derived from an EMBL/GenBank/DDBJ whole genome shotgun (WGS) entry which is preliminary data.</text>
</comment>
<evidence type="ECO:0000256" key="5">
    <source>
        <dbReference type="ARBA" id="ARBA00023004"/>
    </source>
</evidence>
<evidence type="ECO:0000256" key="3">
    <source>
        <dbReference type="ARBA" id="ARBA00022723"/>
    </source>
</evidence>
<keyword evidence="3" id="KW-0479">Metal-binding</keyword>
<dbReference type="SUPFAM" id="SSF46626">
    <property type="entry name" value="Cytochrome c"/>
    <property type="match status" value="1"/>
</dbReference>
<evidence type="ECO:0000256" key="2">
    <source>
        <dbReference type="ARBA" id="ARBA00022617"/>
    </source>
</evidence>
<proteinExistence type="predicted"/>
<dbReference type="EMBL" id="JASZYV010000003">
    <property type="protein sequence ID" value="MDM0046079.1"/>
    <property type="molecule type" value="Genomic_DNA"/>
</dbReference>
<evidence type="ECO:0000313" key="8">
    <source>
        <dbReference type="Proteomes" id="UP001174908"/>
    </source>
</evidence>
<dbReference type="Proteomes" id="UP001174908">
    <property type="component" value="Unassembled WGS sequence"/>
</dbReference>
<gene>
    <name evidence="7" type="ORF">QTH91_16435</name>
</gene>
<keyword evidence="1" id="KW-0813">Transport</keyword>
<accession>A0ABT7NDP7</accession>
<dbReference type="InterPro" id="IPR002323">
    <property type="entry name" value="Cyt_CIE"/>
</dbReference>
<protein>
    <submittedName>
        <fullName evidence="7">C-type cytochrome</fullName>
    </submittedName>
</protein>
<sequence>MKADVMPRCLRKAARWVACVGMFAAAVVAGPVALANTLEEVRQAEALLPDDAALRERYLRSCVICHTSMEAGAPLTGSIEQWRPRLTKGMDTLVKHAMQGLRAMPPKGLCADCSEADMQALIKFMSQGKEKNR</sequence>
<dbReference type="Gene3D" id="1.10.760.10">
    <property type="entry name" value="Cytochrome c-like domain"/>
    <property type="match status" value="1"/>
</dbReference>
<name>A0ABT7NDP7_9BURK</name>
<organism evidence="7 8">
    <name type="scientific">Variovorax dokdonensis</name>
    <dbReference type="NCBI Taxonomy" id="344883"/>
    <lineage>
        <taxon>Bacteria</taxon>
        <taxon>Pseudomonadati</taxon>
        <taxon>Pseudomonadota</taxon>
        <taxon>Betaproteobacteria</taxon>
        <taxon>Burkholderiales</taxon>
        <taxon>Comamonadaceae</taxon>
        <taxon>Variovorax</taxon>
    </lineage>
</organism>
<keyword evidence="8" id="KW-1185">Reference proteome</keyword>
<dbReference type="InterPro" id="IPR036909">
    <property type="entry name" value="Cyt_c-like_dom_sf"/>
</dbReference>
<dbReference type="PANTHER" id="PTHR40942:SF4">
    <property type="entry name" value="CYTOCHROME C5"/>
    <property type="match status" value="1"/>
</dbReference>
<feature type="domain" description="Cytochrome c" evidence="6">
    <location>
        <begin position="52"/>
        <end position="125"/>
    </location>
</feature>
<evidence type="ECO:0000256" key="4">
    <source>
        <dbReference type="ARBA" id="ARBA00022982"/>
    </source>
</evidence>